<dbReference type="InterPro" id="IPR029058">
    <property type="entry name" value="AB_hydrolase_fold"/>
</dbReference>
<keyword evidence="2" id="KW-0378">Hydrolase</keyword>
<dbReference type="Pfam" id="PF01738">
    <property type="entry name" value="DLH"/>
    <property type="match status" value="1"/>
</dbReference>
<proteinExistence type="predicted"/>
<dbReference type="Gene3D" id="3.40.50.1820">
    <property type="entry name" value="alpha/beta hydrolase"/>
    <property type="match status" value="1"/>
</dbReference>
<reference evidence="2 3" key="1">
    <citation type="submission" date="2015-10" db="EMBL/GenBank/DDBJ databases">
        <title>Full genome of DAOMC 229536 Phialocephala scopiformis, a fungal endophyte of spruce producing the potent anti-insectan compound rugulosin.</title>
        <authorList>
            <consortium name="DOE Joint Genome Institute"/>
            <person name="Walker A.K."/>
            <person name="Frasz S.L."/>
            <person name="Seifert K.A."/>
            <person name="Miller J.D."/>
            <person name="Mondo S.J."/>
            <person name="Labutti K."/>
            <person name="Lipzen A."/>
            <person name="Dockter R."/>
            <person name="Kennedy M."/>
            <person name="Grigoriev I.V."/>
            <person name="Spatafora J.W."/>
        </authorList>
    </citation>
    <scope>NUCLEOTIDE SEQUENCE [LARGE SCALE GENOMIC DNA]</scope>
    <source>
        <strain evidence="2 3">CBS 120377</strain>
    </source>
</reference>
<dbReference type="PANTHER" id="PTHR17630:SF44">
    <property type="entry name" value="PROTEIN AIM2"/>
    <property type="match status" value="1"/>
</dbReference>
<dbReference type="Proteomes" id="UP000070700">
    <property type="component" value="Unassembled WGS sequence"/>
</dbReference>
<evidence type="ECO:0000259" key="1">
    <source>
        <dbReference type="Pfam" id="PF01738"/>
    </source>
</evidence>
<dbReference type="InParanoid" id="A0A132B2Z0"/>
<dbReference type="KEGG" id="psco:LY89DRAFT_661315"/>
<feature type="domain" description="Dienelactone hydrolase" evidence="1">
    <location>
        <begin position="31"/>
        <end position="250"/>
    </location>
</feature>
<accession>A0A132B2Z0</accession>
<keyword evidence="3" id="KW-1185">Reference proteome</keyword>
<protein>
    <submittedName>
        <fullName evidence="2">Alpha/beta-hydrolase</fullName>
    </submittedName>
</protein>
<name>A0A132B2Z0_MOLSC</name>
<evidence type="ECO:0000313" key="2">
    <source>
        <dbReference type="EMBL" id="KUJ06765.1"/>
    </source>
</evidence>
<sequence length="252" mass="27769">MASNPPSTCCTVGVKHEGQPVGKSIKIGSTEAYVAEPTGKTVHKDTAILFLPDVIGIWQNSQLMADQYAANGYFTLMPDLFNGDPLTLNRPDGFDFMAWLNKGTGGNNPHTYEAVDPIVEKSIKYLQEQGYKKIGAVGYCFGAKYVARFMAKGKGIEVGYMAHPSFVDEDELAAIAGPLSISAAETDEIFPAEKRHKSEIILVETKQPYQINLFSGVVHGFSVRCDVSKKHEKFAKEKAFLQAVQWFDEHLI</sequence>
<gene>
    <name evidence="2" type="ORF">LY89DRAFT_661315</name>
</gene>
<dbReference type="OrthoDB" id="17560at2759"/>
<dbReference type="EMBL" id="KQ947443">
    <property type="protein sequence ID" value="KUJ06765.1"/>
    <property type="molecule type" value="Genomic_DNA"/>
</dbReference>
<dbReference type="FunCoup" id="A0A132B2Z0">
    <property type="interactions" value="263"/>
</dbReference>
<dbReference type="GO" id="GO:0016787">
    <property type="term" value="F:hydrolase activity"/>
    <property type="evidence" value="ECO:0007669"/>
    <property type="project" value="UniProtKB-KW"/>
</dbReference>
<evidence type="ECO:0000313" key="3">
    <source>
        <dbReference type="Proteomes" id="UP000070700"/>
    </source>
</evidence>
<dbReference type="GeneID" id="28822322"/>
<dbReference type="PANTHER" id="PTHR17630">
    <property type="entry name" value="DIENELACTONE HYDROLASE"/>
    <property type="match status" value="1"/>
</dbReference>
<organism evidence="2 3">
    <name type="scientific">Mollisia scopiformis</name>
    <name type="common">Conifer needle endophyte fungus</name>
    <name type="synonym">Phialocephala scopiformis</name>
    <dbReference type="NCBI Taxonomy" id="149040"/>
    <lineage>
        <taxon>Eukaryota</taxon>
        <taxon>Fungi</taxon>
        <taxon>Dikarya</taxon>
        <taxon>Ascomycota</taxon>
        <taxon>Pezizomycotina</taxon>
        <taxon>Leotiomycetes</taxon>
        <taxon>Helotiales</taxon>
        <taxon>Mollisiaceae</taxon>
        <taxon>Mollisia</taxon>
    </lineage>
</organism>
<dbReference type="InterPro" id="IPR002925">
    <property type="entry name" value="Dienelactn_hydro"/>
</dbReference>
<dbReference type="RefSeq" id="XP_018061120.1">
    <property type="nucleotide sequence ID" value="XM_018212596.1"/>
</dbReference>
<dbReference type="AlphaFoldDB" id="A0A132B2Z0"/>
<dbReference type="SUPFAM" id="SSF53474">
    <property type="entry name" value="alpha/beta-Hydrolases"/>
    <property type="match status" value="1"/>
</dbReference>